<comment type="cofactor">
    <cofactor evidence="6">
        <name>Zn(2+)</name>
        <dbReference type="ChEBI" id="CHEBI:29105"/>
    </cofactor>
    <text evidence="6">Binds 1 zinc ion per subunit.</text>
</comment>
<dbReference type="InterPro" id="IPR038582">
    <property type="entry name" value="Ribosomal_eS31_euk-type_sf"/>
</dbReference>
<dbReference type="GO" id="GO:0003735">
    <property type="term" value="F:structural constituent of ribosome"/>
    <property type="evidence" value="ECO:0007669"/>
    <property type="project" value="InterPro"/>
</dbReference>
<evidence type="ECO:0000256" key="4">
    <source>
        <dbReference type="ARBA" id="ARBA00022980"/>
    </source>
</evidence>
<dbReference type="Proteomes" id="UP000565078">
    <property type="component" value="Unassembled WGS sequence"/>
</dbReference>
<sequence length="67" mass="7467">MAGKTETKAKGAPQKGGREKATKGTYYKIEGEKVARKKMCPKCGPGVFMAEHEKRRHCGRCGYTEFK</sequence>
<keyword evidence="4 6" id="KW-0689">Ribosomal protein</keyword>
<feature type="domain" description="Small ribosomal subunit protein eS31" evidence="8">
    <location>
        <begin position="23"/>
        <end position="64"/>
    </location>
</feature>
<dbReference type="InterPro" id="IPR002906">
    <property type="entry name" value="Ribosomal_eS31"/>
</dbReference>
<evidence type="ECO:0000313" key="10">
    <source>
        <dbReference type="Proteomes" id="UP000565078"/>
    </source>
</evidence>
<organism evidence="9 10">
    <name type="scientific">Candidatus Iainarchaeum sp</name>
    <dbReference type="NCBI Taxonomy" id="3101447"/>
    <lineage>
        <taxon>Archaea</taxon>
        <taxon>Candidatus Iainarchaeota</taxon>
        <taxon>Candidatus Iainarchaeia</taxon>
        <taxon>Candidatus Iainarchaeales</taxon>
        <taxon>Candidatus Iainarchaeaceae</taxon>
        <taxon>Candidatus Iainarchaeum</taxon>
    </lineage>
</organism>
<evidence type="ECO:0000259" key="8">
    <source>
        <dbReference type="SMART" id="SM01402"/>
    </source>
</evidence>
<dbReference type="GO" id="GO:0005840">
    <property type="term" value="C:ribosome"/>
    <property type="evidence" value="ECO:0007669"/>
    <property type="project" value="UniProtKB-KW"/>
</dbReference>
<reference evidence="10" key="1">
    <citation type="journal article" date="2020" name="bioRxiv">
        <title>A rank-normalized archaeal taxonomy based on genome phylogeny resolves widespread incomplete and uneven classifications.</title>
        <authorList>
            <person name="Rinke C."/>
            <person name="Chuvochina M."/>
            <person name="Mussig A.J."/>
            <person name="Chaumeil P.-A."/>
            <person name="Waite D.W."/>
            <person name="Whitman W.B."/>
            <person name="Parks D.H."/>
            <person name="Hugenholtz P."/>
        </authorList>
    </citation>
    <scope>NUCLEOTIDE SEQUENCE [LARGE SCALE GENOMIC DNA]</scope>
</reference>
<comment type="caution">
    <text evidence="6">Lacks conserved residue(s) required for the propagation of feature annotation.</text>
</comment>
<feature type="binding site" evidence="6">
    <location>
        <position position="40"/>
    </location>
    <ligand>
        <name>Zn(2+)</name>
        <dbReference type="ChEBI" id="CHEBI:29105"/>
    </ligand>
</feature>
<dbReference type="SUPFAM" id="SSF57829">
    <property type="entry name" value="Zn-binding ribosomal proteins"/>
    <property type="match status" value="1"/>
</dbReference>
<gene>
    <name evidence="6" type="primary">rps27ae</name>
    <name evidence="9" type="ORF">HA254_07655</name>
</gene>
<dbReference type="Pfam" id="PF01599">
    <property type="entry name" value="Ribosomal_S27"/>
    <property type="match status" value="1"/>
</dbReference>
<evidence type="ECO:0000313" key="9">
    <source>
        <dbReference type="EMBL" id="HIH10512.1"/>
    </source>
</evidence>
<dbReference type="AlphaFoldDB" id="A0A7J4IYB4"/>
<evidence type="ECO:0000256" key="6">
    <source>
        <dbReference type="HAMAP-Rule" id="MF_00777"/>
    </source>
</evidence>
<dbReference type="EMBL" id="DUGC01000118">
    <property type="protein sequence ID" value="HIH10512.1"/>
    <property type="molecule type" value="Genomic_DNA"/>
</dbReference>
<accession>A0A7J4IYB4</accession>
<evidence type="ECO:0000256" key="5">
    <source>
        <dbReference type="ARBA" id="ARBA00023274"/>
    </source>
</evidence>
<feature type="binding site" evidence="6">
    <location>
        <position position="58"/>
    </location>
    <ligand>
        <name>Zn(2+)</name>
        <dbReference type="ChEBI" id="CHEBI:29105"/>
    </ligand>
</feature>
<name>A0A7J4IYB4_9ARCH</name>
<dbReference type="InterPro" id="IPR011332">
    <property type="entry name" value="Ribosomal_zn-bd"/>
</dbReference>
<dbReference type="GO" id="GO:0006412">
    <property type="term" value="P:translation"/>
    <property type="evidence" value="ECO:0007669"/>
    <property type="project" value="UniProtKB-UniRule"/>
</dbReference>
<evidence type="ECO:0000256" key="1">
    <source>
        <dbReference type="ARBA" id="ARBA00022723"/>
    </source>
</evidence>
<keyword evidence="1 6" id="KW-0479">Metal-binding</keyword>
<keyword evidence="3 6" id="KW-0862">Zinc</keyword>
<dbReference type="NCBIfam" id="NF001669">
    <property type="entry name" value="PRK00432.1"/>
    <property type="match status" value="1"/>
</dbReference>
<dbReference type="SMART" id="SM01402">
    <property type="entry name" value="Ribosomal_S27"/>
    <property type="match status" value="1"/>
</dbReference>
<dbReference type="GO" id="GO:0008270">
    <property type="term" value="F:zinc ion binding"/>
    <property type="evidence" value="ECO:0007669"/>
    <property type="project" value="UniProtKB-UniRule"/>
</dbReference>
<comment type="caution">
    <text evidence="9">The sequence shown here is derived from an EMBL/GenBank/DDBJ whole genome shotgun (WGS) entry which is preliminary data.</text>
</comment>
<feature type="binding site" evidence="6">
    <location>
        <position position="61"/>
    </location>
    <ligand>
        <name>Zn(2+)</name>
        <dbReference type="ChEBI" id="CHEBI:29105"/>
    </ligand>
</feature>
<feature type="binding site" evidence="6">
    <location>
        <position position="43"/>
    </location>
    <ligand>
        <name>Zn(2+)</name>
        <dbReference type="ChEBI" id="CHEBI:29105"/>
    </ligand>
</feature>
<evidence type="ECO:0000256" key="3">
    <source>
        <dbReference type="ARBA" id="ARBA00022833"/>
    </source>
</evidence>
<keyword evidence="5 6" id="KW-0687">Ribonucleoprotein</keyword>
<feature type="region of interest" description="Disordered" evidence="7">
    <location>
        <begin position="1"/>
        <end position="23"/>
    </location>
</feature>
<proteinExistence type="inferred from homology"/>
<comment type="similarity">
    <text evidence="6">Belongs to the eukaryotic ribosomal protein eS31 family.</text>
</comment>
<dbReference type="GO" id="GO:1990904">
    <property type="term" value="C:ribonucleoprotein complex"/>
    <property type="evidence" value="ECO:0007669"/>
    <property type="project" value="UniProtKB-KW"/>
</dbReference>
<protein>
    <recommendedName>
        <fullName evidence="6">Small ribosomal subunit protein eS31</fullName>
    </recommendedName>
</protein>
<dbReference type="Gene3D" id="6.20.50.150">
    <property type="match status" value="1"/>
</dbReference>
<dbReference type="InterPro" id="IPR022845">
    <property type="entry name" value="Ribosomal_eS31_arc"/>
</dbReference>
<evidence type="ECO:0000256" key="7">
    <source>
        <dbReference type="SAM" id="MobiDB-lite"/>
    </source>
</evidence>
<dbReference type="HAMAP" id="MF_00777">
    <property type="entry name" value="Ribosomal_eS31"/>
    <property type="match status" value="1"/>
</dbReference>
<evidence type="ECO:0000256" key="2">
    <source>
        <dbReference type="ARBA" id="ARBA00022771"/>
    </source>
</evidence>
<comment type="subunit">
    <text evidence="6">Part of the 30S ribosomal subunit.</text>
</comment>
<keyword evidence="2 6" id="KW-0863">Zinc-finger</keyword>